<keyword evidence="2" id="KW-0269">Exonuclease</keyword>
<dbReference type="PANTHER" id="PTHR37957:SF1">
    <property type="entry name" value="PHYTASE-LIKE DOMAIN-CONTAINING PROTEIN"/>
    <property type="match status" value="1"/>
</dbReference>
<dbReference type="PANTHER" id="PTHR37957">
    <property type="entry name" value="BLR7070 PROTEIN"/>
    <property type="match status" value="1"/>
</dbReference>
<dbReference type="AlphaFoldDB" id="A0A1D8TZ08"/>
<protein>
    <submittedName>
        <fullName evidence="2">Endonuclease/exonuclease/phosphatase</fullName>
    </submittedName>
</protein>
<keyword evidence="2" id="KW-0255">Endonuclease</keyword>
<keyword evidence="2" id="KW-0378">Hydrolase</keyword>
<evidence type="ECO:0000313" key="3">
    <source>
        <dbReference type="Proteomes" id="UP000177870"/>
    </source>
</evidence>
<reference evidence="3" key="1">
    <citation type="submission" date="2016-10" db="EMBL/GenBank/DDBJ databases">
        <title>Comparative genomics uncovers the prolific and rare metabolic potential of the cyanobacterial genus Moorea.</title>
        <authorList>
            <person name="Leao T."/>
            <person name="Castelao G."/>
            <person name="Korobeynikov A."/>
            <person name="Monroe E.A."/>
            <person name="Podell S."/>
            <person name="Glukhov E."/>
            <person name="Allen E."/>
            <person name="Gerwick W.H."/>
            <person name="Gerwick L."/>
        </authorList>
    </citation>
    <scope>NUCLEOTIDE SEQUENCE [LARGE SCALE GENOMIC DNA]</scope>
    <source>
        <strain evidence="3">PAL-8-15-08-1</strain>
    </source>
</reference>
<dbReference type="GO" id="GO:0004519">
    <property type="term" value="F:endonuclease activity"/>
    <property type="evidence" value="ECO:0007669"/>
    <property type="project" value="UniProtKB-KW"/>
</dbReference>
<name>A0A1D8TZ08_9CYAN</name>
<sequence length="396" mass="43637">MLRKPKKLSTMLWVVVIIFLGSLTTTCSFLPAITAEARTFLNLSVNFLGEYQLPQTQFNNTVVGGLSGLAYDRERDRFLAVSDDRSRLAPARFYTLKLTFNPTDTGNIGIENVEVEDVTFLKDKNGETFVRGTLDPEGIAWSGKDSVFISSEGATNQGIAPFIRQFDIATGQQLQNLKIPQRYLPNDTDLETVSNGIQDNLGFEALTLEPISLAAASGQESFRLFSATEYSLHQDQPEAETEQAAGIRWLHYLIGDVTPPMLVSEHLYLLDQDPPNTIAHGLTELLAVDTAGHFLSLERTYGLFGFSAKLYQVVMGGATDTTKIASLKGNIAKIKPLQKKLLLDLSELGIYLDNLEGMTLGPRLSDGTQSLILVSDNNFSEAQVTQFLLFRIKGLT</sequence>
<feature type="domain" description="Phytase-like" evidence="1">
    <location>
        <begin position="62"/>
        <end position="379"/>
    </location>
</feature>
<evidence type="ECO:0000259" key="1">
    <source>
        <dbReference type="Pfam" id="PF13449"/>
    </source>
</evidence>
<dbReference type="EMBL" id="CP017599">
    <property type="protein sequence ID" value="AOX02676.1"/>
    <property type="molecule type" value="Genomic_DNA"/>
</dbReference>
<organism evidence="2 3">
    <name type="scientific">Moorena producens PAL-8-15-08-1</name>
    <dbReference type="NCBI Taxonomy" id="1458985"/>
    <lineage>
        <taxon>Bacteria</taxon>
        <taxon>Bacillati</taxon>
        <taxon>Cyanobacteriota</taxon>
        <taxon>Cyanophyceae</taxon>
        <taxon>Coleofasciculales</taxon>
        <taxon>Coleofasciculaceae</taxon>
        <taxon>Moorena</taxon>
    </lineage>
</organism>
<dbReference type="STRING" id="1458985.BJP34_27435"/>
<proteinExistence type="predicted"/>
<evidence type="ECO:0000313" key="2">
    <source>
        <dbReference type="EMBL" id="AOX02676.1"/>
    </source>
</evidence>
<dbReference type="Pfam" id="PF13449">
    <property type="entry name" value="Phytase-like"/>
    <property type="match status" value="1"/>
</dbReference>
<dbReference type="KEGG" id="mpro:BJP34_27435"/>
<dbReference type="InterPro" id="IPR027372">
    <property type="entry name" value="Phytase-like_dom"/>
</dbReference>
<keyword evidence="2" id="KW-0540">Nuclease</keyword>
<dbReference type="Proteomes" id="UP000177870">
    <property type="component" value="Chromosome"/>
</dbReference>
<accession>A0A1D8TZ08</accession>
<gene>
    <name evidence="2" type="ORF">BJP34_27435</name>
</gene>
<dbReference type="GO" id="GO:0004527">
    <property type="term" value="F:exonuclease activity"/>
    <property type="evidence" value="ECO:0007669"/>
    <property type="project" value="UniProtKB-KW"/>
</dbReference>